<evidence type="ECO:0000313" key="2">
    <source>
        <dbReference type="Proteomes" id="UP001054821"/>
    </source>
</evidence>
<sequence>MGNLPYHHRNKSKTGEQVSVVRTLLDDRFEEALKGLCLKHNGTGARRGVPAGATCLDRLSAALERVGDDALILYRLGLKVCFGESRYS</sequence>
<accession>A0AAD4WQH1</accession>
<keyword evidence="2" id="KW-1185">Reference proteome</keyword>
<dbReference type="AlphaFoldDB" id="A0AAD4WQH1"/>
<gene>
    <name evidence="1" type="ORF">L3X38_000602</name>
</gene>
<dbReference type="Proteomes" id="UP001054821">
    <property type="component" value="Chromosome 1"/>
</dbReference>
<evidence type="ECO:0000313" key="1">
    <source>
        <dbReference type="EMBL" id="KAI5347715.1"/>
    </source>
</evidence>
<name>A0AAD4WQH1_PRUDU</name>
<protein>
    <submittedName>
        <fullName evidence="1">Uncharacterized protein</fullName>
    </submittedName>
</protein>
<organism evidence="1 2">
    <name type="scientific">Prunus dulcis</name>
    <name type="common">Almond</name>
    <name type="synonym">Amygdalus dulcis</name>
    <dbReference type="NCBI Taxonomy" id="3755"/>
    <lineage>
        <taxon>Eukaryota</taxon>
        <taxon>Viridiplantae</taxon>
        <taxon>Streptophyta</taxon>
        <taxon>Embryophyta</taxon>
        <taxon>Tracheophyta</taxon>
        <taxon>Spermatophyta</taxon>
        <taxon>Magnoliopsida</taxon>
        <taxon>eudicotyledons</taxon>
        <taxon>Gunneridae</taxon>
        <taxon>Pentapetalae</taxon>
        <taxon>rosids</taxon>
        <taxon>fabids</taxon>
        <taxon>Rosales</taxon>
        <taxon>Rosaceae</taxon>
        <taxon>Amygdaloideae</taxon>
        <taxon>Amygdaleae</taxon>
        <taxon>Prunus</taxon>
    </lineage>
</organism>
<reference evidence="1 2" key="1">
    <citation type="journal article" date="2022" name="G3 (Bethesda)">
        <title>Whole-genome sequence and methylome profiling of the almond [Prunus dulcis (Mill.) D.A. Webb] cultivar 'Nonpareil'.</title>
        <authorList>
            <person name="D'Amico-Willman K.M."/>
            <person name="Ouma W.Z."/>
            <person name="Meulia T."/>
            <person name="Sideli G.M."/>
            <person name="Gradziel T.M."/>
            <person name="Fresnedo-Ramirez J."/>
        </authorList>
    </citation>
    <scope>NUCLEOTIDE SEQUENCE [LARGE SCALE GENOMIC DNA]</scope>
    <source>
        <strain evidence="1">Clone GOH B32 T37-40</strain>
    </source>
</reference>
<dbReference type="EMBL" id="JAJFAZ020000001">
    <property type="protein sequence ID" value="KAI5347715.1"/>
    <property type="molecule type" value="Genomic_DNA"/>
</dbReference>
<proteinExistence type="predicted"/>
<comment type="caution">
    <text evidence="1">The sequence shown here is derived from an EMBL/GenBank/DDBJ whole genome shotgun (WGS) entry which is preliminary data.</text>
</comment>